<dbReference type="Pfam" id="PF04434">
    <property type="entry name" value="SWIM"/>
    <property type="match status" value="1"/>
</dbReference>
<protein>
    <recommendedName>
        <fullName evidence="3">SWIM-type domain-containing protein</fullName>
    </recommendedName>
</protein>
<dbReference type="PROSITE" id="PS50966">
    <property type="entry name" value="ZF_SWIM"/>
    <property type="match status" value="1"/>
</dbReference>
<feature type="compositionally biased region" description="Polar residues" evidence="2">
    <location>
        <begin position="603"/>
        <end position="618"/>
    </location>
</feature>
<keyword evidence="5" id="KW-1185">Reference proteome</keyword>
<dbReference type="Proteomes" id="UP000521943">
    <property type="component" value="Unassembled WGS sequence"/>
</dbReference>
<dbReference type="GO" id="GO:0008270">
    <property type="term" value="F:zinc ion binding"/>
    <property type="evidence" value="ECO:0007669"/>
    <property type="project" value="UniProtKB-KW"/>
</dbReference>
<feature type="domain" description="SWIM-type" evidence="3">
    <location>
        <begin position="685"/>
        <end position="720"/>
    </location>
</feature>
<accession>A0A8H6H9I4</accession>
<evidence type="ECO:0000313" key="5">
    <source>
        <dbReference type="Proteomes" id="UP000521943"/>
    </source>
</evidence>
<reference evidence="4 5" key="1">
    <citation type="submission" date="2020-07" db="EMBL/GenBank/DDBJ databases">
        <title>Comparative genomics of pyrophilous fungi reveals a link between fire events and developmental genes.</title>
        <authorList>
            <consortium name="DOE Joint Genome Institute"/>
            <person name="Steindorff A.S."/>
            <person name="Carver A."/>
            <person name="Calhoun S."/>
            <person name="Stillman K."/>
            <person name="Liu H."/>
            <person name="Lipzen A."/>
            <person name="Pangilinan J."/>
            <person name="Labutti K."/>
            <person name="Bruns T.D."/>
            <person name="Grigoriev I.V."/>
        </authorList>
    </citation>
    <scope>NUCLEOTIDE SEQUENCE [LARGE SCALE GENOMIC DNA]</scope>
    <source>
        <strain evidence="4 5">CBS 144469</strain>
    </source>
</reference>
<dbReference type="EMBL" id="JACGCI010000206">
    <property type="protein sequence ID" value="KAF6742042.1"/>
    <property type="molecule type" value="Genomic_DNA"/>
</dbReference>
<evidence type="ECO:0000313" key="4">
    <source>
        <dbReference type="EMBL" id="KAF6742042.1"/>
    </source>
</evidence>
<feature type="region of interest" description="Disordered" evidence="2">
    <location>
        <begin position="780"/>
        <end position="855"/>
    </location>
</feature>
<sequence length="985" mass="109756">MSREKRSLTFLLNSESSPSLNIGDEVSNTCKVPLAQLCVSDTQLEIIKKLYLQNSPDEIVRHSWTSSKSDQEAALACLQLHDLDPRSIAKLETKWKRMWSTSWGKVEGKTRRILVQCNCGYDNTARRDSYVQQSERQNRPVKGEATERKAPFEFHGCLAHADLTFTESGNGETVVFKRLVGIVKHIADCRNAKLVRLPKIPIHPHVLEVALAQLREGASVTSIQMKNKRLLQRRGYRDQAGISPLEANFRYEILQTDFSSIYRTFHRVVNGIDIASPPQYNIDNWMDPNHPHFNPTIRDAVFYYSARASRDERLKVCISTAEMDAASWDLGHGSQIILDGTFGVCTTRMLLFICMGIDENNHGVPLALFLFSAPTGNRATHAGYDTEILAELLVAWKARLESLQPGRHFLPLVAITDTDTKERGAPASVNPQNISADDFWKSQALTRMQDLEIAILETVQHDTAVKLIDDEREYFTKLAATNDTAKKSSANALAYLTYLSLNWMEKALWESWSQYGRNTATALLKRPINEPVASTTNHLESFNGSLKRKYIAQWQRSGKRLRFDVFIHHLILKILPEVFAQRRMMQTYKGWLDKRFEIASGGRQLQTEKTSRTSTPTRKQPPAAGLLESSSLVVWFPDDETREVRGRQLFAGGMLVQIDEGRPFEIWATCAASKEDPKNPNHPRYWLTAHPSGSATCTCSDWLMNGAACKHLRALRHAIRHPDWVSTPPVYPFHFPTTQAEATQIHARNKAWYGPYYEQSVTPSSNALYISQLLPGRHAGGATPSPPCTLTEGVSSTSKSIPLPPPGESCTPQLANQAELQQQDAADDESGSEGGLDDDEEVEHPAVFGGGTRDQLSGSIGATANATGYAQANVQAVATQLESRLGHAVGRAGPIIAEVISLLENYSSIGVRPKRTDDVMHFESAIKDLASALAVSTEPGFTHHHNDDISRPTTPTPKPSTSRKRHIFAGSPEQKQKRKKSHGVF</sequence>
<proteinExistence type="predicted"/>
<evidence type="ECO:0000259" key="3">
    <source>
        <dbReference type="PROSITE" id="PS50966"/>
    </source>
</evidence>
<dbReference type="OrthoDB" id="2422225at2759"/>
<keyword evidence="1" id="KW-0862">Zinc</keyword>
<dbReference type="AlphaFoldDB" id="A0A8H6H9I4"/>
<feature type="region of interest" description="Disordered" evidence="2">
    <location>
        <begin position="939"/>
        <end position="985"/>
    </location>
</feature>
<name>A0A8H6H9I4_9AGAR</name>
<comment type="caution">
    <text evidence="4">The sequence shown here is derived from an EMBL/GenBank/DDBJ whole genome shotgun (WGS) entry which is preliminary data.</text>
</comment>
<organism evidence="4 5">
    <name type="scientific">Ephemerocybe angulata</name>
    <dbReference type="NCBI Taxonomy" id="980116"/>
    <lineage>
        <taxon>Eukaryota</taxon>
        <taxon>Fungi</taxon>
        <taxon>Dikarya</taxon>
        <taxon>Basidiomycota</taxon>
        <taxon>Agaricomycotina</taxon>
        <taxon>Agaricomycetes</taxon>
        <taxon>Agaricomycetidae</taxon>
        <taxon>Agaricales</taxon>
        <taxon>Agaricineae</taxon>
        <taxon>Psathyrellaceae</taxon>
        <taxon>Ephemerocybe</taxon>
    </lineage>
</organism>
<evidence type="ECO:0000256" key="2">
    <source>
        <dbReference type="SAM" id="MobiDB-lite"/>
    </source>
</evidence>
<feature type="compositionally biased region" description="Acidic residues" evidence="2">
    <location>
        <begin position="825"/>
        <end position="842"/>
    </location>
</feature>
<feature type="compositionally biased region" description="Basic residues" evidence="2">
    <location>
        <begin position="976"/>
        <end position="985"/>
    </location>
</feature>
<gene>
    <name evidence="4" type="ORF">DFP72DRAFT_1179780</name>
</gene>
<keyword evidence="1" id="KW-0863">Zinc-finger</keyword>
<evidence type="ECO:0000256" key="1">
    <source>
        <dbReference type="PROSITE-ProRule" id="PRU00325"/>
    </source>
</evidence>
<feature type="compositionally biased region" description="Low complexity" evidence="2">
    <location>
        <begin position="813"/>
        <end position="824"/>
    </location>
</feature>
<keyword evidence="1" id="KW-0479">Metal-binding</keyword>
<dbReference type="InterPro" id="IPR007527">
    <property type="entry name" value="Znf_SWIM"/>
</dbReference>
<feature type="region of interest" description="Disordered" evidence="2">
    <location>
        <begin position="602"/>
        <end position="623"/>
    </location>
</feature>